<dbReference type="PANTHER" id="PTHR46720">
    <property type="entry name" value="HYDROXYLASE, PUTATIVE (AFU_ORTHOLOGUE AFUA_3G01460)-RELATED"/>
    <property type="match status" value="1"/>
</dbReference>
<dbReference type="PANTHER" id="PTHR46720:SF3">
    <property type="entry name" value="FAD-BINDING DOMAIN-CONTAINING PROTEIN-RELATED"/>
    <property type="match status" value="1"/>
</dbReference>
<dbReference type="SUPFAM" id="SSF54373">
    <property type="entry name" value="FAD-linked reductases, C-terminal domain"/>
    <property type="match status" value="1"/>
</dbReference>
<dbReference type="Pfam" id="PF01494">
    <property type="entry name" value="FAD_binding_3"/>
    <property type="match status" value="2"/>
</dbReference>
<sequence>MPTQPRIAIIGAGLCGLTLAIALHKRGIPYTIYESRGSLTETGAGINLGPNATQAFELINPELAKEARGLATRNPGEARDVWLSIRVAKGTGGEEGFEDGEALVEAKAVGTGNMFFRRDDLLLLLARMAGADEKGRIEFNKRVVGLEQPQSDGSKIEMEGPVTLTFADSTIATADLVVGTDGIHSAVRSCLFPLDPAVSRPQYSDTGGYRAIIPMPIWLSSPILASTLGARSNIILGRNTYTIMYPVDNGRVMNVGLWTYRYEDPPSSSWVLKSQSQEMDRDFSDHGSVMAEILRLVHSANAMGKRPQPDEVGDYDDVDFWKSYYHAQQPASCFDRRICMIGDAAHSMPPHLGAGAGQAMEDAYVLAEVLDELLASSPPSLTLGGSSSLGDADVEAAMKAYEAVRRPRYQKILDESAGAMEMWTTFWLPELRRDGEEGQTLRRTVRERTEFIWKVDLASMARHARELLRKEF</sequence>
<protein>
    <submittedName>
        <fullName evidence="5">FAD/NAD(P)-binding domain-containing protein</fullName>
    </submittedName>
</protein>
<evidence type="ECO:0000313" key="5">
    <source>
        <dbReference type="EMBL" id="KAF2718794.1"/>
    </source>
</evidence>
<gene>
    <name evidence="5" type="ORF">K431DRAFT_287259</name>
</gene>
<evidence type="ECO:0000256" key="3">
    <source>
        <dbReference type="ARBA" id="ARBA00023002"/>
    </source>
</evidence>
<feature type="domain" description="FAD-binding" evidence="4">
    <location>
        <begin position="335"/>
        <end position="375"/>
    </location>
</feature>
<keyword evidence="6" id="KW-1185">Reference proteome</keyword>
<reference evidence="5" key="1">
    <citation type="journal article" date="2020" name="Stud. Mycol.">
        <title>101 Dothideomycetes genomes: a test case for predicting lifestyles and emergence of pathogens.</title>
        <authorList>
            <person name="Haridas S."/>
            <person name="Albert R."/>
            <person name="Binder M."/>
            <person name="Bloem J."/>
            <person name="Labutti K."/>
            <person name="Salamov A."/>
            <person name="Andreopoulos B."/>
            <person name="Baker S."/>
            <person name="Barry K."/>
            <person name="Bills G."/>
            <person name="Bluhm B."/>
            <person name="Cannon C."/>
            <person name="Castanera R."/>
            <person name="Culley D."/>
            <person name="Daum C."/>
            <person name="Ezra D."/>
            <person name="Gonzalez J."/>
            <person name="Henrissat B."/>
            <person name="Kuo A."/>
            <person name="Liang C."/>
            <person name="Lipzen A."/>
            <person name="Lutzoni F."/>
            <person name="Magnuson J."/>
            <person name="Mondo S."/>
            <person name="Nolan M."/>
            <person name="Ohm R."/>
            <person name="Pangilinan J."/>
            <person name="Park H.-J."/>
            <person name="Ramirez L."/>
            <person name="Alfaro M."/>
            <person name="Sun H."/>
            <person name="Tritt A."/>
            <person name="Yoshinaga Y."/>
            <person name="Zwiers L.-H."/>
            <person name="Turgeon B."/>
            <person name="Goodwin S."/>
            <person name="Spatafora J."/>
            <person name="Crous P."/>
            <person name="Grigoriev I."/>
        </authorList>
    </citation>
    <scope>NUCLEOTIDE SEQUENCE</scope>
    <source>
        <strain evidence="5">CBS 116435</strain>
    </source>
</reference>
<dbReference type="InterPro" id="IPR002938">
    <property type="entry name" value="FAD-bd"/>
</dbReference>
<dbReference type="GO" id="GO:0071949">
    <property type="term" value="F:FAD binding"/>
    <property type="evidence" value="ECO:0007669"/>
    <property type="project" value="InterPro"/>
</dbReference>
<keyword evidence="2" id="KW-0274">FAD</keyword>
<evidence type="ECO:0000313" key="6">
    <source>
        <dbReference type="Proteomes" id="UP000799441"/>
    </source>
</evidence>
<evidence type="ECO:0000256" key="2">
    <source>
        <dbReference type="ARBA" id="ARBA00022827"/>
    </source>
</evidence>
<dbReference type="InterPro" id="IPR036188">
    <property type="entry name" value="FAD/NAD-bd_sf"/>
</dbReference>
<name>A0A9P4Q2X4_9PEZI</name>
<dbReference type="AlphaFoldDB" id="A0A9P4Q2X4"/>
<proteinExistence type="predicted"/>
<dbReference type="PRINTS" id="PR00420">
    <property type="entry name" value="RNGMNOXGNASE"/>
</dbReference>
<feature type="domain" description="FAD-binding" evidence="4">
    <location>
        <begin position="7"/>
        <end position="191"/>
    </location>
</feature>
<keyword evidence="1" id="KW-0285">Flavoprotein</keyword>
<dbReference type="Gene3D" id="3.50.50.60">
    <property type="entry name" value="FAD/NAD(P)-binding domain"/>
    <property type="match status" value="1"/>
</dbReference>
<dbReference type="Proteomes" id="UP000799441">
    <property type="component" value="Unassembled WGS sequence"/>
</dbReference>
<dbReference type="EMBL" id="MU003819">
    <property type="protein sequence ID" value="KAF2718794.1"/>
    <property type="molecule type" value="Genomic_DNA"/>
</dbReference>
<dbReference type="InterPro" id="IPR051104">
    <property type="entry name" value="FAD_monoxygenase"/>
</dbReference>
<dbReference type="SUPFAM" id="SSF51905">
    <property type="entry name" value="FAD/NAD(P)-binding domain"/>
    <property type="match status" value="1"/>
</dbReference>
<dbReference type="OrthoDB" id="417877at2759"/>
<keyword evidence="3" id="KW-0560">Oxidoreductase</keyword>
<dbReference type="GO" id="GO:0016491">
    <property type="term" value="F:oxidoreductase activity"/>
    <property type="evidence" value="ECO:0007669"/>
    <property type="project" value="UniProtKB-KW"/>
</dbReference>
<comment type="caution">
    <text evidence="5">The sequence shown here is derived from an EMBL/GenBank/DDBJ whole genome shotgun (WGS) entry which is preliminary data.</text>
</comment>
<organism evidence="5 6">
    <name type="scientific">Polychaeton citri CBS 116435</name>
    <dbReference type="NCBI Taxonomy" id="1314669"/>
    <lineage>
        <taxon>Eukaryota</taxon>
        <taxon>Fungi</taxon>
        <taxon>Dikarya</taxon>
        <taxon>Ascomycota</taxon>
        <taxon>Pezizomycotina</taxon>
        <taxon>Dothideomycetes</taxon>
        <taxon>Dothideomycetidae</taxon>
        <taxon>Capnodiales</taxon>
        <taxon>Capnodiaceae</taxon>
        <taxon>Polychaeton</taxon>
    </lineage>
</organism>
<accession>A0A9P4Q2X4</accession>
<dbReference type="GO" id="GO:0044550">
    <property type="term" value="P:secondary metabolite biosynthetic process"/>
    <property type="evidence" value="ECO:0007669"/>
    <property type="project" value="TreeGrafter"/>
</dbReference>
<evidence type="ECO:0000256" key="1">
    <source>
        <dbReference type="ARBA" id="ARBA00022630"/>
    </source>
</evidence>
<evidence type="ECO:0000259" key="4">
    <source>
        <dbReference type="Pfam" id="PF01494"/>
    </source>
</evidence>